<organism evidence="1 2">
    <name type="scientific">Xanthomonas phage XcP1</name>
    <dbReference type="NCBI Taxonomy" id="2785027"/>
    <lineage>
        <taxon>Viruses</taxon>
        <taxon>Duplodnaviria</taxon>
        <taxon>Heunggongvirae</taxon>
        <taxon>Uroviricota</taxon>
        <taxon>Caudoviricetes</taxon>
        <taxon>Lindbergviridae</taxon>
        <taxon>Carpasinavirus</taxon>
        <taxon>Carpasinavirus FoX6</taxon>
        <taxon>Carpasinavirus XcP1</taxon>
    </lineage>
</organism>
<accession>A0A3S7L8K4</accession>
<evidence type="ECO:0000313" key="1">
    <source>
        <dbReference type="EMBL" id="AWN08566.1"/>
    </source>
</evidence>
<sequence length="113" mass="12693">MKIERGHIKPNTTLYLSRPFEKVQKIVVATAPKKDKYAGVQFTYVLGEGPQLHLRTACLGDLGVTGYAYDDRPCQIHATREEADAAHQASKDWLRKPKALTSDIRRAGKKYGH</sequence>
<dbReference type="EMBL" id="MH191395">
    <property type="protein sequence ID" value="AWN08566.1"/>
    <property type="molecule type" value="Genomic_DNA"/>
</dbReference>
<proteinExistence type="predicted"/>
<reference evidence="1 2" key="1">
    <citation type="submission" date="2018-04" db="EMBL/GenBank/DDBJ databases">
        <authorList>
            <person name="Silva F.P."/>
            <person name="Xavier A.S."/>
            <person name="Vidigal P.M.P."/>
            <person name="Alfenas-Zerbini P."/>
        </authorList>
    </citation>
    <scope>NUCLEOTIDE SEQUENCE [LARGE SCALE GENOMIC DNA]</scope>
</reference>
<protein>
    <submittedName>
        <fullName evidence="1">Uncharacterized protein</fullName>
    </submittedName>
</protein>
<gene>
    <name evidence="1" type="ORF">XcP1_064</name>
</gene>
<dbReference type="Proteomes" id="UP000289211">
    <property type="component" value="Segment"/>
</dbReference>
<keyword evidence="2" id="KW-1185">Reference proteome</keyword>
<evidence type="ECO:0000313" key="2">
    <source>
        <dbReference type="Proteomes" id="UP000289211"/>
    </source>
</evidence>
<name>A0A3S7L8K4_9CAUD</name>